<sequence length="111" mass="12118">MAVFALHAAPNEMIDCRYIDSVDLTIANVGEKAFDVLVEMKDASGILYLSLCEVKPGSVHIQTNLLTRFASFDLLVVTNLNQSKATSLTIIAKNQGATVAVFTHDNCERMN</sequence>
<organism evidence="1 2">
    <name type="scientific">Paenibacillus sacheonensis</name>
    <dbReference type="NCBI Taxonomy" id="742054"/>
    <lineage>
        <taxon>Bacteria</taxon>
        <taxon>Bacillati</taxon>
        <taxon>Bacillota</taxon>
        <taxon>Bacilli</taxon>
        <taxon>Bacillales</taxon>
        <taxon>Paenibacillaceae</taxon>
        <taxon>Paenibacillus</taxon>
    </lineage>
</organism>
<proteinExistence type="predicted"/>
<reference evidence="1 2" key="1">
    <citation type="submission" date="2020-01" db="EMBL/GenBank/DDBJ databases">
        <title>Paenibacillus soybeanensis sp. nov. isolated from the nodules of soybean (Glycine max(L.) Merr).</title>
        <authorList>
            <person name="Wang H."/>
        </authorList>
    </citation>
    <scope>NUCLEOTIDE SEQUENCE [LARGE SCALE GENOMIC DNA]</scope>
    <source>
        <strain evidence="1 2">DSM 23054</strain>
    </source>
</reference>
<dbReference type="RefSeq" id="WP_161695054.1">
    <property type="nucleotide sequence ID" value="NZ_JAAAMU010000002.1"/>
</dbReference>
<dbReference type="Proteomes" id="UP000558113">
    <property type="component" value="Unassembled WGS sequence"/>
</dbReference>
<gene>
    <name evidence="1" type="ORF">GT003_04995</name>
</gene>
<evidence type="ECO:0000313" key="1">
    <source>
        <dbReference type="EMBL" id="NBC68353.1"/>
    </source>
</evidence>
<dbReference type="EMBL" id="JAAAMU010000002">
    <property type="protein sequence ID" value="NBC68353.1"/>
    <property type="molecule type" value="Genomic_DNA"/>
</dbReference>
<name>A0A7X4YL47_9BACL</name>
<protein>
    <submittedName>
        <fullName evidence="1">Uncharacterized protein</fullName>
    </submittedName>
</protein>
<dbReference type="OrthoDB" id="2659446at2"/>
<accession>A0A7X4YL47</accession>
<evidence type="ECO:0000313" key="2">
    <source>
        <dbReference type="Proteomes" id="UP000558113"/>
    </source>
</evidence>
<dbReference type="AlphaFoldDB" id="A0A7X4YL47"/>
<comment type="caution">
    <text evidence="1">The sequence shown here is derived from an EMBL/GenBank/DDBJ whole genome shotgun (WGS) entry which is preliminary data.</text>
</comment>
<keyword evidence="2" id="KW-1185">Reference proteome</keyword>